<evidence type="ECO:0000313" key="12">
    <source>
        <dbReference type="Proteomes" id="UP000504640"/>
    </source>
</evidence>
<dbReference type="PROSITE" id="PS51021">
    <property type="entry name" value="BAR"/>
    <property type="match status" value="1"/>
</dbReference>
<keyword evidence="3 7" id="KW-0728">SH3 domain</keyword>
<dbReference type="Proteomes" id="UP000504640">
    <property type="component" value="Unplaced"/>
</dbReference>
<dbReference type="InterPro" id="IPR004148">
    <property type="entry name" value="BAR_dom"/>
</dbReference>
<feature type="region of interest" description="Disordered" evidence="9">
    <location>
        <begin position="518"/>
        <end position="574"/>
    </location>
</feature>
<feature type="region of interest" description="Disordered" evidence="9">
    <location>
        <begin position="444"/>
        <end position="487"/>
    </location>
</feature>
<keyword evidence="4" id="KW-0963">Cytoplasm</keyword>
<dbReference type="Gene3D" id="1.20.1270.60">
    <property type="entry name" value="Arfaptin homology (AH) domain/BAR domain"/>
    <property type="match status" value="1"/>
</dbReference>
<evidence type="ECO:0000256" key="3">
    <source>
        <dbReference type="ARBA" id="ARBA00022443"/>
    </source>
</evidence>
<gene>
    <name evidence="13" type="primary">AMPH</name>
</gene>
<dbReference type="GO" id="GO:0005543">
    <property type="term" value="F:phospholipid binding"/>
    <property type="evidence" value="ECO:0007669"/>
    <property type="project" value="TreeGrafter"/>
</dbReference>
<dbReference type="InterPro" id="IPR036028">
    <property type="entry name" value="SH3-like_dom_sf"/>
</dbReference>
<evidence type="ECO:0000256" key="1">
    <source>
        <dbReference type="ARBA" id="ARBA00004308"/>
    </source>
</evidence>
<feature type="compositionally biased region" description="Basic and acidic residues" evidence="9">
    <location>
        <begin position="518"/>
        <end position="527"/>
    </location>
</feature>
<dbReference type="GO" id="GO:0048488">
    <property type="term" value="P:synaptic vesicle endocytosis"/>
    <property type="evidence" value="ECO:0007669"/>
    <property type="project" value="TreeGrafter"/>
</dbReference>
<evidence type="ECO:0000259" key="10">
    <source>
        <dbReference type="PROSITE" id="PS50002"/>
    </source>
</evidence>
<dbReference type="Gene3D" id="2.30.30.40">
    <property type="entry name" value="SH3 Domains"/>
    <property type="match status" value="1"/>
</dbReference>
<dbReference type="FunFam" id="1.20.1270.60:FF:000013">
    <property type="entry name" value="Amphiphysin isoform 2"/>
    <property type="match status" value="1"/>
</dbReference>
<sequence length="630" mass="69315">MADIKTGIFAKNVQKRLNRAQEKVLQKLGKADETKDEQFEEYVQNFKRQEAEGTRLQRELRGYLAAIKGMQEASMKLTESLHEVYEPDWYGREDVKMVGEKCDVLWEDFHQKLVDGSLLTLDTYLGQFPDIKNRIAKRSRKLVDYDSARHHLEALQSSKRKDESRISKAEEEFQKAQKVFEEFNVDLQEELPSLWSRRVGFYVNTFKNVSSLEAKFHKEIAVLCHKLYEVMTKLGDQHADKAFTIQGAPSDSGPLRIAKTPSPPEEASPLPSPTASPNHTLAPASPAPVRPRSPSQTRKGPPVPPLPKVTPTKELQQENIISFFEDNFVPEISVTTPSQNEVPEVKKEETLLDLDFDPFKPEVTPAGSAGVTHSPMSQTLPWDLWTTSTDLVQPASGGSFNGFTQPQDTSLFTMQTDQSMICNLIIPGADADAAVGTLVSAAEGAPGEEAEAEKATFPTGEGISLEETKTETETTEIAESAQPESEELEAAVPQEKVIPSVVIEPASNHEGEGEHEIAIGAEPKETTEDAAPLGPTSETPELAAEQTPLQDPQPTPSAPAMGAADQLASAEEASQELPPGFLYKVETLHDFEAANSDELTLQRGDVVLVVPSDSEADQVKDKIGRCFWLC</sequence>
<evidence type="ECO:0000256" key="6">
    <source>
        <dbReference type="ARBA" id="ARBA00023136"/>
    </source>
</evidence>
<dbReference type="Pfam" id="PF03114">
    <property type="entry name" value="BAR"/>
    <property type="match status" value="1"/>
</dbReference>
<dbReference type="GeneID" id="116527428"/>
<dbReference type="InterPro" id="IPR003005">
    <property type="entry name" value="Amphiphysin"/>
</dbReference>
<dbReference type="PANTHER" id="PTHR46514:SF2">
    <property type="entry name" value="AMPHIPHYSIN"/>
    <property type="match status" value="1"/>
</dbReference>
<dbReference type="PRINTS" id="PR01251">
    <property type="entry name" value="AMPHIPHYSIN"/>
</dbReference>
<evidence type="ECO:0000313" key="13">
    <source>
        <dbReference type="RefSeq" id="XP_032100360.1"/>
    </source>
</evidence>
<dbReference type="InterPro" id="IPR027267">
    <property type="entry name" value="AH/BAR_dom_sf"/>
</dbReference>
<dbReference type="PRINTS" id="PR01252">
    <property type="entry name" value="AMPHIPHYSIN1"/>
</dbReference>
<dbReference type="AlphaFoldDB" id="A0A6J3F438"/>
<dbReference type="InterPro" id="IPR001452">
    <property type="entry name" value="SH3_domain"/>
</dbReference>
<dbReference type="RefSeq" id="XP_032100360.1">
    <property type="nucleotide sequence ID" value="XM_032244469.1"/>
</dbReference>
<keyword evidence="12" id="KW-1185">Reference proteome</keyword>
<dbReference type="SMART" id="SM00721">
    <property type="entry name" value="BAR"/>
    <property type="match status" value="1"/>
</dbReference>
<keyword evidence="6" id="KW-0472">Membrane</keyword>
<keyword evidence="5 8" id="KW-0175">Coiled coil</keyword>
<dbReference type="PROSITE" id="PS50002">
    <property type="entry name" value="SH3"/>
    <property type="match status" value="1"/>
</dbReference>
<name>A0A6J3F438_SAPAP</name>
<organism evidence="12 13">
    <name type="scientific">Sapajus apella</name>
    <name type="common">Brown-capped capuchin</name>
    <name type="synonym">Cebus apella</name>
    <dbReference type="NCBI Taxonomy" id="9515"/>
    <lineage>
        <taxon>Eukaryota</taxon>
        <taxon>Metazoa</taxon>
        <taxon>Chordata</taxon>
        <taxon>Craniata</taxon>
        <taxon>Vertebrata</taxon>
        <taxon>Euteleostomi</taxon>
        <taxon>Mammalia</taxon>
        <taxon>Eutheria</taxon>
        <taxon>Euarchontoglires</taxon>
        <taxon>Primates</taxon>
        <taxon>Haplorrhini</taxon>
        <taxon>Platyrrhini</taxon>
        <taxon>Cebidae</taxon>
        <taxon>Cebinae</taxon>
        <taxon>Sapajus</taxon>
    </lineage>
</organism>
<dbReference type="SUPFAM" id="SSF50044">
    <property type="entry name" value="SH3-domain"/>
    <property type="match status" value="1"/>
</dbReference>
<reference evidence="13" key="1">
    <citation type="submission" date="2025-08" db="UniProtKB">
        <authorList>
            <consortium name="RefSeq"/>
        </authorList>
    </citation>
    <scope>IDENTIFICATION</scope>
    <source>
        <tissue evidence="13">Blood</tissue>
    </source>
</reference>
<dbReference type="PANTHER" id="PTHR46514">
    <property type="entry name" value="AMPHIPHYSIN"/>
    <property type="match status" value="1"/>
</dbReference>
<dbReference type="GO" id="GO:0005886">
    <property type="term" value="C:plasma membrane"/>
    <property type="evidence" value="ECO:0007669"/>
    <property type="project" value="TreeGrafter"/>
</dbReference>
<evidence type="ECO:0000256" key="8">
    <source>
        <dbReference type="SAM" id="Coils"/>
    </source>
</evidence>
<comment type="subcellular location">
    <subcellularLocation>
        <location evidence="2">Cytoplasm</location>
    </subcellularLocation>
    <subcellularLocation>
        <location evidence="1">Endomembrane system</location>
    </subcellularLocation>
</comment>
<feature type="compositionally biased region" description="Pro residues" evidence="9">
    <location>
        <begin position="261"/>
        <end position="274"/>
    </location>
</feature>
<evidence type="ECO:0000256" key="9">
    <source>
        <dbReference type="SAM" id="MobiDB-lite"/>
    </source>
</evidence>
<feature type="domain" description="BAR" evidence="11">
    <location>
        <begin position="24"/>
        <end position="240"/>
    </location>
</feature>
<evidence type="ECO:0000256" key="2">
    <source>
        <dbReference type="ARBA" id="ARBA00004496"/>
    </source>
</evidence>
<evidence type="ECO:0000259" key="11">
    <source>
        <dbReference type="PROSITE" id="PS51021"/>
    </source>
</evidence>
<evidence type="ECO:0000256" key="7">
    <source>
        <dbReference type="PROSITE-ProRule" id="PRU00192"/>
    </source>
</evidence>
<accession>A0A6J3F438</accession>
<feature type="domain" description="SH3" evidence="10">
    <location>
        <begin position="580"/>
        <end position="630"/>
    </location>
</feature>
<dbReference type="InterPro" id="IPR003017">
    <property type="entry name" value="Amphiphysin_1"/>
</dbReference>
<dbReference type="CTD" id="273"/>
<feature type="coiled-coil region" evidence="8">
    <location>
        <begin position="152"/>
        <end position="186"/>
    </location>
</feature>
<dbReference type="SUPFAM" id="SSF103657">
    <property type="entry name" value="BAR/IMD domain-like"/>
    <property type="match status" value="1"/>
</dbReference>
<dbReference type="CDD" id="cd07611">
    <property type="entry name" value="BAR_Amphiphysin_I_II"/>
    <property type="match status" value="1"/>
</dbReference>
<protein>
    <submittedName>
        <fullName evidence="13">Amphiphysin isoform X9</fullName>
    </submittedName>
</protein>
<evidence type="ECO:0000256" key="5">
    <source>
        <dbReference type="ARBA" id="ARBA00023054"/>
    </source>
</evidence>
<evidence type="ECO:0000256" key="4">
    <source>
        <dbReference type="ARBA" id="ARBA00022490"/>
    </source>
</evidence>
<feature type="region of interest" description="Disordered" evidence="9">
    <location>
        <begin position="244"/>
        <end position="312"/>
    </location>
</feature>
<proteinExistence type="predicted"/>
<dbReference type="GO" id="GO:0008021">
    <property type="term" value="C:synaptic vesicle"/>
    <property type="evidence" value="ECO:0007669"/>
    <property type="project" value="TreeGrafter"/>
</dbReference>